<dbReference type="EMBL" id="WTYQ01000003">
    <property type="protein sequence ID" value="MXP26338.1"/>
    <property type="molecule type" value="Genomic_DNA"/>
</dbReference>
<evidence type="ECO:0000313" key="2">
    <source>
        <dbReference type="EMBL" id="MXP26338.1"/>
    </source>
</evidence>
<dbReference type="OrthoDB" id="512358at2"/>
<gene>
    <name evidence="2" type="ORF">GRI39_09845</name>
</gene>
<dbReference type="Proteomes" id="UP000460561">
    <property type="component" value="Unassembled WGS sequence"/>
</dbReference>
<accession>A0A845AGU4</accession>
<name>A0A845AGU4_9SPHN</name>
<evidence type="ECO:0000259" key="1">
    <source>
        <dbReference type="Pfam" id="PF07883"/>
    </source>
</evidence>
<dbReference type="SUPFAM" id="SSF51182">
    <property type="entry name" value="RmlC-like cupins"/>
    <property type="match status" value="1"/>
</dbReference>
<dbReference type="InterPro" id="IPR011051">
    <property type="entry name" value="RmlC_Cupin_sf"/>
</dbReference>
<feature type="domain" description="Cupin type-2" evidence="1">
    <location>
        <begin position="63"/>
        <end position="124"/>
    </location>
</feature>
<dbReference type="Gene3D" id="2.60.120.10">
    <property type="entry name" value="Jelly Rolls"/>
    <property type="match status" value="1"/>
</dbReference>
<dbReference type="Pfam" id="PF07883">
    <property type="entry name" value="Cupin_2"/>
    <property type="match status" value="1"/>
</dbReference>
<reference evidence="2 3" key="1">
    <citation type="submission" date="2019-12" db="EMBL/GenBank/DDBJ databases">
        <title>Genomic-based taxomic classification of the family Erythrobacteraceae.</title>
        <authorList>
            <person name="Xu L."/>
        </authorList>
    </citation>
    <scope>NUCLEOTIDE SEQUENCE [LARGE SCALE GENOMIC DNA]</scope>
    <source>
        <strain evidence="2 3">DSM 18604</strain>
    </source>
</reference>
<dbReference type="AlphaFoldDB" id="A0A845AGU4"/>
<evidence type="ECO:0000313" key="3">
    <source>
        <dbReference type="Proteomes" id="UP000460561"/>
    </source>
</evidence>
<proteinExistence type="predicted"/>
<dbReference type="InterPro" id="IPR014710">
    <property type="entry name" value="RmlC-like_jellyroll"/>
</dbReference>
<comment type="caution">
    <text evidence="2">The sequence shown here is derived from an EMBL/GenBank/DDBJ whole genome shotgun (WGS) entry which is preliminary data.</text>
</comment>
<dbReference type="InterPro" id="IPR013096">
    <property type="entry name" value="Cupin_2"/>
</dbReference>
<sequence>MDEAASPKTLPNHPIHLGLDGNAVPLPAIDSERWYDEYLARFAGDGTQGRLISQFSFSENWESWEMHPHGDEIVLCIAGTMVLHQQSETGETATVTLKSGDYAINPAGWWHTADATTQVTAIFITTAYGTIHRAREAS</sequence>
<organism evidence="2 3">
    <name type="scientific">Altericroceibacterium indicum</name>
    <dbReference type="NCBI Taxonomy" id="374177"/>
    <lineage>
        <taxon>Bacteria</taxon>
        <taxon>Pseudomonadati</taxon>
        <taxon>Pseudomonadota</taxon>
        <taxon>Alphaproteobacteria</taxon>
        <taxon>Sphingomonadales</taxon>
        <taxon>Erythrobacteraceae</taxon>
        <taxon>Altericroceibacterium</taxon>
    </lineage>
</organism>
<protein>
    <submittedName>
        <fullName evidence="2">Cupin domain-containing protein</fullName>
    </submittedName>
</protein>
<keyword evidence="3" id="KW-1185">Reference proteome</keyword>